<name>L2GMC0_VITCO</name>
<dbReference type="VEuPathDB" id="MicrosporidiaDB:VICG_01373"/>
<sequence length="265" mass="30598">YFSVDDPSATIRALMLAKCKDITVLKQYIFDRTSEVRIAVLEALNQIALDEAAQNALLPSLLHLINDTSVKVRSLFCRILKKFSDIDSSYVLRMFDKEKEGTFIYAAEDESLEIRTELVSLFECLIRKDTASEVFKFVVDMLNDDSLDLRIKCMKLLSKISKNFRIKKETSDLFWLVLSTREQNVKMNKYLVQVLSNIYFTDILGVVSFFKEIIFKYFENRSVMSILKKIVGRNSKLFLKKMFDESKDALCAPISTLDHASVQKT</sequence>
<dbReference type="Proteomes" id="UP000011082">
    <property type="component" value="Unassembled WGS sequence"/>
</dbReference>
<organism evidence="1 2">
    <name type="scientific">Vittaforma corneae (strain ATCC 50505)</name>
    <name type="common">Microsporidian parasite</name>
    <name type="synonym">Nosema corneum</name>
    <dbReference type="NCBI Taxonomy" id="993615"/>
    <lineage>
        <taxon>Eukaryota</taxon>
        <taxon>Fungi</taxon>
        <taxon>Fungi incertae sedis</taxon>
        <taxon>Microsporidia</taxon>
        <taxon>Nosematidae</taxon>
        <taxon>Vittaforma</taxon>
    </lineage>
</organism>
<feature type="non-terminal residue" evidence="1">
    <location>
        <position position="1"/>
    </location>
</feature>
<dbReference type="InParanoid" id="L2GMC0"/>
<evidence type="ECO:0000313" key="1">
    <source>
        <dbReference type="EMBL" id="ELA41625.1"/>
    </source>
</evidence>
<reference evidence="2" key="1">
    <citation type="submission" date="2011-05" db="EMBL/GenBank/DDBJ databases">
        <title>The genome sequence of Vittaforma corneae strain ATCC 50505.</title>
        <authorList>
            <consortium name="The Broad Institute Genome Sequencing Platform"/>
            <person name="Cuomo C."/>
            <person name="Didier E."/>
            <person name="Bowers L."/>
            <person name="Young S.K."/>
            <person name="Zeng Q."/>
            <person name="Gargeya S."/>
            <person name="Fitzgerald M."/>
            <person name="Haas B."/>
            <person name="Abouelleil A."/>
            <person name="Alvarado L."/>
            <person name="Arachchi H.M."/>
            <person name="Berlin A."/>
            <person name="Chapman S.B."/>
            <person name="Gearin G."/>
            <person name="Goldberg J."/>
            <person name="Griggs A."/>
            <person name="Gujja S."/>
            <person name="Hansen M."/>
            <person name="Heiman D."/>
            <person name="Howarth C."/>
            <person name="Larimer J."/>
            <person name="Lui A."/>
            <person name="MacDonald P.J.P."/>
            <person name="McCowen C."/>
            <person name="Montmayeur A."/>
            <person name="Murphy C."/>
            <person name="Neiman D."/>
            <person name="Pearson M."/>
            <person name="Priest M."/>
            <person name="Roberts A."/>
            <person name="Saif S."/>
            <person name="Shea T."/>
            <person name="Sisk P."/>
            <person name="Stolte C."/>
            <person name="Sykes S."/>
            <person name="Wortman J."/>
            <person name="Nusbaum C."/>
            <person name="Birren B."/>
        </authorList>
    </citation>
    <scope>NUCLEOTIDE SEQUENCE [LARGE SCALE GENOMIC DNA]</scope>
    <source>
        <strain evidence="2">ATCC 50505</strain>
    </source>
</reference>
<evidence type="ECO:0008006" key="3">
    <source>
        <dbReference type="Google" id="ProtNLM"/>
    </source>
</evidence>
<dbReference type="EMBL" id="JH370141">
    <property type="protein sequence ID" value="ELA41625.1"/>
    <property type="molecule type" value="Genomic_DNA"/>
</dbReference>
<dbReference type="GeneID" id="19882084"/>
<protein>
    <recommendedName>
        <fullName evidence="3">Condensin complex subunit 1 C-terminal domain-containing protein</fullName>
    </recommendedName>
</protein>
<evidence type="ECO:0000313" key="2">
    <source>
        <dbReference type="Proteomes" id="UP000011082"/>
    </source>
</evidence>
<dbReference type="OMA" id="HLTKTIN"/>
<gene>
    <name evidence="1" type="ORF">VICG_01373</name>
</gene>
<dbReference type="HOGENOM" id="CLU_1051974_0_0_1"/>
<dbReference type="InterPro" id="IPR016024">
    <property type="entry name" value="ARM-type_fold"/>
</dbReference>
<dbReference type="InterPro" id="IPR011989">
    <property type="entry name" value="ARM-like"/>
</dbReference>
<dbReference type="OrthoDB" id="2189986at2759"/>
<dbReference type="AlphaFoldDB" id="L2GMC0"/>
<accession>L2GMC0</accession>
<dbReference type="SUPFAM" id="SSF48371">
    <property type="entry name" value="ARM repeat"/>
    <property type="match status" value="1"/>
</dbReference>
<dbReference type="RefSeq" id="XP_007604819.1">
    <property type="nucleotide sequence ID" value="XM_007604757.1"/>
</dbReference>
<proteinExistence type="predicted"/>
<keyword evidence="2" id="KW-1185">Reference proteome</keyword>
<dbReference type="Gene3D" id="1.25.10.10">
    <property type="entry name" value="Leucine-rich Repeat Variant"/>
    <property type="match status" value="1"/>
</dbReference>
<dbReference type="STRING" id="993615.L2GMC0"/>